<accession>D8SIG7</accession>
<comment type="similarity">
    <text evidence="5">Belongs to the peptidase M24A family.</text>
</comment>
<keyword evidence="1 5" id="KW-0031">Aminopeptidase</keyword>
<evidence type="ECO:0000256" key="6">
    <source>
        <dbReference type="SAM" id="MobiDB-lite"/>
    </source>
</evidence>
<dbReference type="NCBIfam" id="TIGR00500">
    <property type="entry name" value="met_pdase_I"/>
    <property type="match status" value="1"/>
</dbReference>
<dbReference type="HAMAP" id="MF_01974">
    <property type="entry name" value="MetAP_1"/>
    <property type="match status" value="1"/>
</dbReference>
<protein>
    <recommendedName>
        <fullName evidence="5">Methionine aminopeptidase</fullName>
        <ecNumber evidence="5">3.4.11.18</ecNumber>
    </recommendedName>
</protein>
<dbReference type="eggNOG" id="KOG2738">
    <property type="taxonomic scope" value="Eukaryota"/>
</dbReference>
<feature type="region of interest" description="Disordered" evidence="6">
    <location>
        <begin position="18"/>
        <end position="49"/>
    </location>
</feature>
<dbReference type="Gramene" id="EFJ15865">
    <property type="protein sequence ID" value="EFJ15865"/>
    <property type="gene ID" value="SELMODRAFT_117647"/>
</dbReference>
<dbReference type="PRINTS" id="PR00599">
    <property type="entry name" value="MAPEPTIDASE"/>
</dbReference>
<evidence type="ECO:0000256" key="1">
    <source>
        <dbReference type="ARBA" id="ARBA00022438"/>
    </source>
</evidence>
<evidence type="ECO:0000259" key="7">
    <source>
        <dbReference type="Pfam" id="PF00557"/>
    </source>
</evidence>
<dbReference type="EMBL" id="GL377621">
    <property type="protein sequence ID" value="EFJ15865.1"/>
    <property type="molecule type" value="Genomic_DNA"/>
</dbReference>
<keyword evidence="4" id="KW-0378">Hydrolase</keyword>
<dbReference type="PANTHER" id="PTHR43330">
    <property type="entry name" value="METHIONINE AMINOPEPTIDASE"/>
    <property type="match status" value="1"/>
</dbReference>
<name>D8SIG7_SELML</name>
<keyword evidence="3 5" id="KW-0479">Metal-binding</keyword>
<evidence type="ECO:0000256" key="2">
    <source>
        <dbReference type="ARBA" id="ARBA00022670"/>
    </source>
</evidence>
<keyword evidence="2 5" id="KW-0645">Protease</keyword>
<dbReference type="EC" id="3.4.11.18" evidence="5"/>
<dbReference type="OMA" id="PSILHNR"/>
<dbReference type="Proteomes" id="UP000001514">
    <property type="component" value="Unassembled WGS sequence"/>
</dbReference>
<dbReference type="GO" id="GO:0004239">
    <property type="term" value="F:initiator methionyl aminopeptidase activity"/>
    <property type="evidence" value="ECO:0007669"/>
    <property type="project" value="UniProtKB-EC"/>
</dbReference>
<dbReference type="AlphaFoldDB" id="D8SIG7"/>
<dbReference type="InterPro" id="IPR000994">
    <property type="entry name" value="Pept_M24"/>
</dbReference>
<sequence length="291" mass="32671">QRKRVKPGVISRELALPKNTKRPMYARETVRGTPEQPLEPQVHDEHDRKSMRTSCRLAAQVLEYAGTLVKPGVTTDYIDRQAHKLIMNSGAYPSPLRYARFPKSICTSVNDVICHGIPDSRPLEARSLFSLSDGDIINIDVTVYRSGFHGDTSKTFLCGNVDDELKQLVDVTRECLTMAISICGPGVDYRLIGETINEIADRYNYGIVRDFLGHGIGRYFHSAPAIIPYRKRFLLLQLQSFLKPILTTGGTEYQIWNDGWTAVTKDGSYAAQFEHTVLILETGVEILTLPL</sequence>
<dbReference type="PANTHER" id="PTHR43330:SF8">
    <property type="entry name" value="METHIONINE AMINOPEPTIDASE 1D, MITOCHONDRIAL"/>
    <property type="match status" value="1"/>
</dbReference>
<reference evidence="8 9" key="1">
    <citation type="journal article" date="2011" name="Science">
        <title>The Selaginella genome identifies genetic changes associated with the evolution of vascular plants.</title>
        <authorList>
            <person name="Banks J.A."/>
            <person name="Nishiyama T."/>
            <person name="Hasebe M."/>
            <person name="Bowman J.L."/>
            <person name="Gribskov M."/>
            <person name="dePamphilis C."/>
            <person name="Albert V.A."/>
            <person name="Aono N."/>
            <person name="Aoyama T."/>
            <person name="Ambrose B.A."/>
            <person name="Ashton N.W."/>
            <person name="Axtell M.J."/>
            <person name="Barker E."/>
            <person name="Barker M.S."/>
            <person name="Bennetzen J.L."/>
            <person name="Bonawitz N.D."/>
            <person name="Chapple C."/>
            <person name="Cheng C."/>
            <person name="Correa L.G."/>
            <person name="Dacre M."/>
            <person name="DeBarry J."/>
            <person name="Dreyer I."/>
            <person name="Elias M."/>
            <person name="Engstrom E.M."/>
            <person name="Estelle M."/>
            <person name="Feng L."/>
            <person name="Finet C."/>
            <person name="Floyd S.K."/>
            <person name="Frommer W.B."/>
            <person name="Fujita T."/>
            <person name="Gramzow L."/>
            <person name="Gutensohn M."/>
            <person name="Harholt J."/>
            <person name="Hattori M."/>
            <person name="Heyl A."/>
            <person name="Hirai T."/>
            <person name="Hiwatashi Y."/>
            <person name="Ishikawa M."/>
            <person name="Iwata M."/>
            <person name="Karol K.G."/>
            <person name="Koehler B."/>
            <person name="Kolukisaoglu U."/>
            <person name="Kubo M."/>
            <person name="Kurata T."/>
            <person name="Lalonde S."/>
            <person name="Li K."/>
            <person name="Li Y."/>
            <person name="Litt A."/>
            <person name="Lyons E."/>
            <person name="Manning G."/>
            <person name="Maruyama T."/>
            <person name="Michael T.P."/>
            <person name="Mikami K."/>
            <person name="Miyazaki S."/>
            <person name="Morinaga S."/>
            <person name="Murata T."/>
            <person name="Mueller-Roeber B."/>
            <person name="Nelson D.R."/>
            <person name="Obara M."/>
            <person name="Oguri Y."/>
            <person name="Olmstead R.G."/>
            <person name="Onodera N."/>
            <person name="Petersen B.L."/>
            <person name="Pils B."/>
            <person name="Prigge M."/>
            <person name="Rensing S.A."/>
            <person name="Riano-Pachon D.M."/>
            <person name="Roberts A.W."/>
            <person name="Sato Y."/>
            <person name="Scheller H.V."/>
            <person name="Schulz B."/>
            <person name="Schulz C."/>
            <person name="Shakirov E.V."/>
            <person name="Shibagaki N."/>
            <person name="Shinohara N."/>
            <person name="Shippen D.E."/>
            <person name="Soerensen I."/>
            <person name="Sotooka R."/>
            <person name="Sugimoto N."/>
            <person name="Sugita M."/>
            <person name="Sumikawa N."/>
            <person name="Tanurdzic M."/>
            <person name="Theissen G."/>
            <person name="Ulvskov P."/>
            <person name="Wakazuki S."/>
            <person name="Weng J.K."/>
            <person name="Willats W.W."/>
            <person name="Wipf D."/>
            <person name="Wolf P.G."/>
            <person name="Yang L."/>
            <person name="Zimmer A.D."/>
            <person name="Zhu Q."/>
            <person name="Mitros T."/>
            <person name="Hellsten U."/>
            <person name="Loque D."/>
            <person name="Otillar R."/>
            <person name="Salamov A."/>
            <person name="Schmutz J."/>
            <person name="Shapiro H."/>
            <person name="Lindquist E."/>
            <person name="Lucas S."/>
            <person name="Rokhsar D."/>
            <person name="Grigoriev I.V."/>
        </authorList>
    </citation>
    <scope>NUCLEOTIDE SEQUENCE [LARGE SCALE GENOMIC DNA]</scope>
</reference>
<evidence type="ECO:0000256" key="5">
    <source>
        <dbReference type="RuleBase" id="RU003653"/>
    </source>
</evidence>
<feature type="domain" description="Peptidase M24" evidence="7">
    <location>
        <begin position="50"/>
        <end position="279"/>
    </location>
</feature>
<dbReference type="InterPro" id="IPR036005">
    <property type="entry name" value="Creatinase/aminopeptidase-like"/>
</dbReference>
<evidence type="ECO:0000256" key="3">
    <source>
        <dbReference type="ARBA" id="ARBA00022723"/>
    </source>
</evidence>
<dbReference type="Pfam" id="PF00557">
    <property type="entry name" value="Peptidase_M24"/>
    <property type="match status" value="1"/>
</dbReference>
<dbReference type="InterPro" id="IPR002467">
    <property type="entry name" value="Pept_M24A_MAP1"/>
</dbReference>
<dbReference type="CDD" id="cd01086">
    <property type="entry name" value="MetAP1"/>
    <property type="match status" value="1"/>
</dbReference>
<gene>
    <name evidence="8" type="ORF">SELMODRAFT_117647</name>
</gene>
<dbReference type="STRING" id="88036.D8SIG7"/>
<keyword evidence="9" id="KW-1185">Reference proteome</keyword>
<feature type="non-terminal residue" evidence="8">
    <location>
        <position position="1"/>
    </location>
</feature>
<comment type="catalytic activity">
    <reaction evidence="5">
        <text>Release of N-terminal amino acids, preferentially methionine, from peptides and arylamides.</text>
        <dbReference type="EC" id="3.4.11.18"/>
    </reaction>
</comment>
<dbReference type="Gene3D" id="3.90.230.10">
    <property type="entry name" value="Creatinase/methionine aminopeptidase superfamily"/>
    <property type="match status" value="1"/>
</dbReference>
<evidence type="ECO:0000313" key="9">
    <source>
        <dbReference type="Proteomes" id="UP000001514"/>
    </source>
</evidence>
<dbReference type="GO" id="GO:0046872">
    <property type="term" value="F:metal ion binding"/>
    <property type="evidence" value="ECO:0007669"/>
    <property type="project" value="UniProtKB-KW"/>
</dbReference>
<dbReference type="MEROPS" id="M24.A06"/>
<organism evidence="9">
    <name type="scientific">Selaginella moellendorffii</name>
    <name type="common">Spikemoss</name>
    <dbReference type="NCBI Taxonomy" id="88036"/>
    <lineage>
        <taxon>Eukaryota</taxon>
        <taxon>Viridiplantae</taxon>
        <taxon>Streptophyta</taxon>
        <taxon>Embryophyta</taxon>
        <taxon>Tracheophyta</taxon>
        <taxon>Lycopodiopsida</taxon>
        <taxon>Selaginellales</taxon>
        <taxon>Selaginellaceae</taxon>
        <taxon>Selaginella</taxon>
    </lineage>
</organism>
<dbReference type="GO" id="GO:0070006">
    <property type="term" value="F:metalloaminopeptidase activity"/>
    <property type="evidence" value="ECO:0000318"/>
    <property type="project" value="GO_Central"/>
</dbReference>
<dbReference type="HOGENOM" id="CLU_015857_0_0_1"/>
<evidence type="ECO:0000313" key="8">
    <source>
        <dbReference type="EMBL" id="EFJ15865.1"/>
    </source>
</evidence>
<proteinExistence type="inferred from homology"/>
<dbReference type="SUPFAM" id="SSF55920">
    <property type="entry name" value="Creatinase/aminopeptidase"/>
    <property type="match status" value="1"/>
</dbReference>
<dbReference type="KEGG" id="smo:SELMODRAFT_117647"/>
<dbReference type="InParanoid" id="D8SIG7"/>
<dbReference type="InterPro" id="IPR001714">
    <property type="entry name" value="Pept_M24_MAP"/>
</dbReference>
<comment type="cofactor">
    <cofactor evidence="5">
        <name>Co(2+)</name>
        <dbReference type="ChEBI" id="CHEBI:48828"/>
    </cofactor>
    <cofactor evidence="5">
        <name>Zn(2+)</name>
        <dbReference type="ChEBI" id="CHEBI:29105"/>
    </cofactor>
    <cofactor evidence="5">
        <name>Mn(2+)</name>
        <dbReference type="ChEBI" id="CHEBI:29035"/>
    </cofactor>
    <cofactor evidence="5">
        <name>Fe(2+)</name>
        <dbReference type="ChEBI" id="CHEBI:29033"/>
    </cofactor>
    <text evidence="5">Binds 2 divalent metal cations per subunit. Has a high-affinity and a low affinity metal-binding site. The true nature of the physiological cofactor is under debate. The enzyme is active with cobalt, zinc, manganese or divalent iron ions.</text>
</comment>
<comment type="function">
    <text evidence="5">Cotranslationally removes the N-terminal methionine from nascent proteins. The N-terminal methionine is often cleaved when the second residue in the primary sequence is small and uncharged (Met-Ala-, Cys, Gly, Pro, Ser, Thr, or Val).</text>
</comment>
<evidence type="ECO:0000256" key="4">
    <source>
        <dbReference type="ARBA" id="ARBA00022801"/>
    </source>
</evidence>
<dbReference type="GO" id="GO:0006508">
    <property type="term" value="P:proteolysis"/>
    <property type="evidence" value="ECO:0007669"/>
    <property type="project" value="UniProtKB-KW"/>
</dbReference>